<accession>X0TXQ2</accession>
<organism evidence="1">
    <name type="scientific">marine sediment metagenome</name>
    <dbReference type="NCBI Taxonomy" id="412755"/>
    <lineage>
        <taxon>unclassified sequences</taxon>
        <taxon>metagenomes</taxon>
        <taxon>ecological metagenomes</taxon>
    </lineage>
</organism>
<dbReference type="AlphaFoldDB" id="X0TXQ2"/>
<dbReference type="EMBL" id="BARS01016172">
    <property type="protein sequence ID" value="GAF98368.1"/>
    <property type="molecule type" value="Genomic_DNA"/>
</dbReference>
<reference evidence="1" key="1">
    <citation type="journal article" date="2014" name="Front. Microbiol.">
        <title>High frequency of phylogenetically diverse reductive dehalogenase-homologous genes in deep subseafloor sedimentary metagenomes.</title>
        <authorList>
            <person name="Kawai M."/>
            <person name="Futagami T."/>
            <person name="Toyoda A."/>
            <person name="Takaki Y."/>
            <person name="Nishi S."/>
            <person name="Hori S."/>
            <person name="Arai W."/>
            <person name="Tsubouchi T."/>
            <person name="Morono Y."/>
            <person name="Uchiyama I."/>
            <person name="Ito T."/>
            <person name="Fujiyama A."/>
            <person name="Inagaki F."/>
            <person name="Takami H."/>
        </authorList>
    </citation>
    <scope>NUCLEOTIDE SEQUENCE</scope>
    <source>
        <strain evidence="1">Expedition CK06-06</strain>
    </source>
</reference>
<dbReference type="InterPro" id="IPR011852">
    <property type="entry name" value="TRAP_TAXI"/>
</dbReference>
<sequence length="122" mass="12844">MKKQFVTGALLAIIFGFSALSWAGTTQLSISTGSMGGGFYAIGGGMAAYISKHIEGVRCTAVTSGGVNENINRLDAGKADIGLVSTGDSYAAFKSLKPYEKKFNKMRGMGILFANWGEPFCL</sequence>
<comment type="caution">
    <text evidence="1">The sequence shown here is derived from an EMBL/GenBank/DDBJ whole genome shotgun (WGS) entry which is preliminary data.</text>
</comment>
<feature type="non-terminal residue" evidence="1">
    <location>
        <position position="122"/>
    </location>
</feature>
<proteinExistence type="predicted"/>
<protein>
    <recommendedName>
        <fullName evidence="2">TRAP transporter solute receptor, TAXI family</fullName>
    </recommendedName>
</protein>
<dbReference type="SUPFAM" id="SSF53850">
    <property type="entry name" value="Periplasmic binding protein-like II"/>
    <property type="match status" value="1"/>
</dbReference>
<dbReference type="PANTHER" id="PTHR42941:SF1">
    <property type="entry name" value="SLL1037 PROTEIN"/>
    <property type="match status" value="1"/>
</dbReference>
<evidence type="ECO:0008006" key="2">
    <source>
        <dbReference type="Google" id="ProtNLM"/>
    </source>
</evidence>
<name>X0TXQ2_9ZZZZ</name>
<dbReference type="Pfam" id="PF16868">
    <property type="entry name" value="NMT1_3"/>
    <property type="match status" value="1"/>
</dbReference>
<dbReference type="PANTHER" id="PTHR42941">
    <property type="entry name" value="SLL1037 PROTEIN"/>
    <property type="match status" value="1"/>
</dbReference>
<gene>
    <name evidence="1" type="ORF">S01H1_26662</name>
</gene>
<evidence type="ECO:0000313" key="1">
    <source>
        <dbReference type="EMBL" id="GAF98368.1"/>
    </source>
</evidence>
<dbReference type="Gene3D" id="3.40.190.10">
    <property type="entry name" value="Periplasmic binding protein-like II"/>
    <property type="match status" value="1"/>
</dbReference>